<evidence type="ECO:0000313" key="1">
    <source>
        <dbReference type="WBParaSite" id="MCU_008062-RA"/>
    </source>
</evidence>
<name>A0A5K3FFL5_MESCO</name>
<dbReference type="WBParaSite" id="MCU_008062-RA">
    <property type="protein sequence ID" value="MCU_008062-RA"/>
    <property type="gene ID" value="MCU_008062"/>
</dbReference>
<reference evidence="1" key="1">
    <citation type="submission" date="2019-11" db="UniProtKB">
        <authorList>
            <consortium name="WormBaseParasite"/>
        </authorList>
    </citation>
    <scope>IDENTIFICATION</scope>
</reference>
<organism evidence="1">
    <name type="scientific">Mesocestoides corti</name>
    <name type="common">Flatworm</name>
    <dbReference type="NCBI Taxonomy" id="53468"/>
    <lineage>
        <taxon>Eukaryota</taxon>
        <taxon>Metazoa</taxon>
        <taxon>Spiralia</taxon>
        <taxon>Lophotrochozoa</taxon>
        <taxon>Platyhelminthes</taxon>
        <taxon>Cestoda</taxon>
        <taxon>Eucestoda</taxon>
        <taxon>Cyclophyllidea</taxon>
        <taxon>Mesocestoididae</taxon>
        <taxon>Mesocestoides</taxon>
    </lineage>
</organism>
<proteinExistence type="predicted"/>
<accession>A0A5K3FFL5</accession>
<protein>
    <submittedName>
        <fullName evidence="1">Protein kinase domain-containing protein</fullName>
    </submittedName>
</protein>
<sequence>MAGLPGCLNVRGVLEIVIFPFRFCSTLTLSLKMPVVNAQPEFDKLETPRQACCLTDCYPMAIFLFAASFQGSMDQFEANNFW</sequence>
<dbReference type="AlphaFoldDB" id="A0A5K3FFL5"/>